<accession>A0ABP0RX17</accession>
<dbReference type="PANTHER" id="PTHR33050">
    <property type="entry name" value="REVERSE TRANSCRIPTASE DOMAIN-CONTAINING PROTEIN"/>
    <property type="match status" value="1"/>
</dbReference>
<organism evidence="1 2">
    <name type="scientific">Durusdinium trenchii</name>
    <dbReference type="NCBI Taxonomy" id="1381693"/>
    <lineage>
        <taxon>Eukaryota</taxon>
        <taxon>Sar</taxon>
        <taxon>Alveolata</taxon>
        <taxon>Dinophyceae</taxon>
        <taxon>Suessiales</taxon>
        <taxon>Symbiodiniaceae</taxon>
        <taxon>Durusdinium</taxon>
    </lineage>
</organism>
<dbReference type="SUPFAM" id="SSF56672">
    <property type="entry name" value="DNA/RNA polymerases"/>
    <property type="match status" value="1"/>
</dbReference>
<protein>
    <submittedName>
        <fullName evidence="1">TauD domain-containing protein</fullName>
    </submittedName>
</protein>
<feature type="non-terminal residue" evidence="1">
    <location>
        <position position="1209"/>
    </location>
</feature>
<comment type="caution">
    <text evidence="1">The sequence shown here is derived from an EMBL/GenBank/DDBJ whole genome shotgun (WGS) entry which is preliminary data.</text>
</comment>
<keyword evidence="2" id="KW-1185">Reference proteome</keyword>
<gene>
    <name evidence="1" type="ORF">SCF082_LOCUS48480</name>
</gene>
<dbReference type="EMBL" id="CAXAMM010042248">
    <property type="protein sequence ID" value="CAK9103822.1"/>
    <property type="molecule type" value="Genomic_DNA"/>
</dbReference>
<evidence type="ECO:0000313" key="1">
    <source>
        <dbReference type="EMBL" id="CAK9103822.1"/>
    </source>
</evidence>
<dbReference type="InterPro" id="IPR043502">
    <property type="entry name" value="DNA/RNA_pol_sf"/>
</dbReference>
<reference evidence="1 2" key="1">
    <citation type="submission" date="2024-02" db="EMBL/GenBank/DDBJ databases">
        <authorList>
            <person name="Chen Y."/>
            <person name="Shah S."/>
            <person name="Dougan E. K."/>
            <person name="Thang M."/>
            <person name="Chan C."/>
        </authorList>
    </citation>
    <scope>NUCLEOTIDE SEQUENCE [LARGE SCALE GENOMIC DNA]</scope>
</reference>
<proteinExistence type="predicted"/>
<dbReference type="Proteomes" id="UP001642464">
    <property type="component" value="Unassembled WGS sequence"/>
</dbReference>
<evidence type="ECO:0000313" key="2">
    <source>
        <dbReference type="Proteomes" id="UP001642464"/>
    </source>
</evidence>
<sequence>MSKDLDELTQLLKTSRLSDALSDHLLKLGIESVADFVGLVNSQAYESELKTLIVDKSACKDDLVQLSRLRNAWREAQLLVDKSRKRRLEGIADDCDDPLDSGTQENLLQSFQAMYGVKLNMHLTPSDALLGRVYREFTRNAPTVIPAKKIMSLYKASAGASRESVSLGSNIMVQVSSEPPAIKTVIAYYWSLRVLANAYALAGTHKVQSVASASKQVTFAPLDVNVQYADYCLRQVTEVVTNASQQLAWLQSKDENTRACMVEFMRQGQSQGEALQNALTRAEVAWVMPASLPVAVDKSQPDSPEGRLRKKERTLRVLPSGQMPCKRYNDQRGCASNEKQCPDKRKHCCDVVKPDGQACLPCPVLGIVESASVDPRWVDSVSPNMVPLLPGPFRTEAAEFGHVDDPKLWSCFANQPLLHPMAHVQMPNVRVELTLQAVALKFQGKQCPKTVFFQDGFVKSSSKLFAPLLQHGLAQVPAPMLQKQGAQRQATLAELAHMYCIPAALAAVVPPSIIRSATHLPSLAMVVCILLKSLHCDKQVVPFPWYEPQEDKLRQLVAGTVFQPGLCDSFPGTLTAAEVADRALHRCSLEGVYFSRSASDLRSALARVPLAALQLFWVHAQLMGLPGHVQGPDWAQQKAPSASALAIGSQRGSGLSRFALCPLHPSGLSKEQHIAASAQVASPFASACILDEDLQFVCQLLVTYGPYVRQWRLDQLKIMRKLAKVLQPWEAECAGCMPPSVQRVAAAKKPMFMLVCSILLRWPDETNALRYVTGYRIVGDIECSGLFRPLDVDRSQSTGTDVLFGKPHNLWAMRQRVKPGQHDAELASMTRQEILDGFAEGVFTQDELDERFGVGLWRPLERFIHVQSCGKLRCIDSGKKSGHNAASRESETIYTTTVDVVPVVVRRAWEMIWQFWAADSSCLPEWCDFVLGTEDMKNAYRQCPVHPQHRSCSTIAFWDHEVNDIRFVVLDGLPFGLSSSVLNFNRTPALLTAVARRFCGCAVAHFFDDSGIVDLSCSNGLAQAIVREVYALAGAHLDPAKSQSPAGCRTFLGLSVNVALAATAGVVEVDLKPGFRETIKAEIESVLESSTLTSGQAAKLRGKFGWAASGTYGKCGRGGQAPLVQRQYFDHSDFLTSSLRDALNFHLLLATFVGPKQIAVFNEPMPPIRIYSDASYEPEADVVAGIGFVLFDAASSRPPIGMAASLDPE</sequence>
<dbReference type="PANTHER" id="PTHR33050:SF7">
    <property type="entry name" value="RIBONUCLEASE H"/>
    <property type="match status" value="1"/>
</dbReference>
<dbReference type="InterPro" id="IPR052055">
    <property type="entry name" value="Hepadnavirus_pol/RT"/>
</dbReference>
<name>A0ABP0RX17_9DINO</name>